<evidence type="ECO:0000313" key="2">
    <source>
        <dbReference type="Proteomes" id="UP001196980"/>
    </source>
</evidence>
<accession>A0ABS6S4K0</accession>
<name>A0ABS6S4K0_9BACT</name>
<proteinExistence type="predicted"/>
<keyword evidence="2" id="KW-1185">Reference proteome</keyword>
<reference evidence="1 2" key="1">
    <citation type="journal article" date="2020" name="J Geophys Res Biogeosci">
        <title>Magnetotaxis as an Adaptation to Enable Bacterial Shuttling of Microbial Sulfur and Sulfur Cycling Across Aquatic Oxic#Anoxic Interfaces.</title>
        <authorList>
            <person name="Li J."/>
            <person name="Liu P."/>
            <person name="Wang J."/>
            <person name="Roberts A.P."/>
            <person name="Pan Y."/>
        </authorList>
    </citation>
    <scope>NUCLEOTIDE SEQUENCE [LARGE SCALE GENOMIC DNA]</scope>
    <source>
        <strain evidence="1 2">MYR-1_YQ</strain>
    </source>
</reference>
<protein>
    <submittedName>
        <fullName evidence="1">Uncharacterized protein</fullName>
    </submittedName>
</protein>
<dbReference type="Proteomes" id="UP001196980">
    <property type="component" value="Unassembled WGS sequence"/>
</dbReference>
<comment type="caution">
    <text evidence="1">The sequence shown here is derived from an EMBL/GenBank/DDBJ whole genome shotgun (WGS) entry which is preliminary data.</text>
</comment>
<sequence>MVWVIGPDQLQDIQEDLTNRAELLQYEAPKTWDNLSFRGIPVKCVQWFNGILFLPRDLFHEQEV</sequence>
<dbReference type="EMBL" id="JABXWD010000805">
    <property type="protein sequence ID" value="MBV6343782.1"/>
    <property type="molecule type" value="Genomic_DNA"/>
</dbReference>
<evidence type="ECO:0000313" key="1">
    <source>
        <dbReference type="EMBL" id="MBV6343782.1"/>
    </source>
</evidence>
<organism evidence="1 2">
    <name type="scientific">Candidatus Magnetobacterium casense</name>
    <dbReference type="NCBI Taxonomy" id="1455061"/>
    <lineage>
        <taxon>Bacteria</taxon>
        <taxon>Pseudomonadati</taxon>
        <taxon>Nitrospirota</taxon>
        <taxon>Thermodesulfovibrionia</taxon>
        <taxon>Thermodesulfovibrionales</taxon>
        <taxon>Candidatus Magnetobacteriaceae</taxon>
        <taxon>Candidatus Magnetobacterium</taxon>
    </lineage>
</organism>
<gene>
    <name evidence="1" type="ORF">HWQ67_19625</name>
</gene>